<reference evidence="7" key="1">
    <citation type="submission" date="2018-11" db="EMBL/GenBank/DDBJ databases">
        <title>Genome sequencing of a novel mesophilic and cellulolytic organism within the genus Hungateiclostridium.</title>
        <authorList>
            <person name="Rettenmaier R."/>
            <person name="Liebl W."/>
            <person name="Zverlov V."/>
        </authorList>
    </citation>
    <scope>NUCLEOTIDE SEQUENCE [LARGE SCALE GENOMIC DNA]</scope>
    <source>
        <strain evidence="7">N2K1</strain>
    </source>
</reference>
<dbReference type="GO" id="GO:0006457">
    <property type="term" value="P:protein folding"/>
    <property type="evidence" value="ECO:0007669"/>
    <property type="project" value="InterPro"/>
</dbReference>
<keyword evidence="7" id="KW-1185">Reference proteome</keyword>
<dbReference type="PROSITE" id="PS50072">
    <property type="entry name" value="CSA_PPIASE_2"/>
    <property type="match status" value="1"/>
</dbReference>
<dbReference type="InterPro" id="IPR002130">
    <property type="entry name" value="Cyclophilin-type_PPIase_dom"/>
</dbReference>
<comment type="catalytic activity">
    <reaction evidence="4">
        <text>[protein]-peptidylproline (omega=180) = [protein]-peptidylproline (omega=0)</text>
        <dbReference type="Rhea" id="RHEA:16237"/>
        <dbReference type="Rhea" id="RHEA-COMP:10747"/>
        <dbReference type="Rhea" id="RHEA-COMP:10748"/>
        <dbReference type="ChEBI" id="CHEBI:83833"/>
        <dbReference type="ChEBI" id="CHEBI:83834"/>
        <dbReference type="EC" id="5.2.1.8"/>
    </reaction>
</comment>
<dbReference type="SUPFAM" id="SSF50891">
    <property type="entry name" value="Cyclophilin-like"/>
    <property type="match status" value="1"/>
</dbReference>
<dbReference type="Proteomes" id="UP000289166">
    <property type="component" value="Unassembled WGS sequence"/>
</dbReference>
<proteinExistence type="inferred from homology"/>
<dbReference type="AlphaFoldDB" id="A0A4Q0I455"/>
<dbReference type="RefSeq" id="WP_069194406.1">
    <property type="nucleotide sequence ID" value="NZ_RLII01000009.1"/>
</dbReference>
<keyword evidence="3 4" id="KW-0413">Isomerase</keyword>
<dbReference type="Gene3D" id="2.40.100.10">
    <property type="entry name" value="Cyclophilin-like"/>
    <property type="match status" value="1"/>
</dbReference>
<dbReference type="OrthoDB" id="9807797at2"/>
<comment type="function">
    <text evidence="1 4">PPIases accelerate the folding of proteins. It catalyzes the cis-trans isomerization of proline imidic peptide bonds in oligopeptides.</text>
</comment>
<dbReference type="InterPro" id="IPR029000">
    <property type="entry name" value="Cyclophilin-like_dom_sf"/>
</dbReference>
<dbReference type="InterPro" id="IPR044666">
    <property type="entry name" value="Cyclophilin_A-like"/>
</dbReference>
<evidence type="ECO:0000256" key="2">
    <source>
        <dbReference type="ARBA" id="ARBA00023110"/>
    </source>
</evidence>
<protein>
    <recommendedName>
        <fullName evidence="4">Peptidyl-prolyl cis-trans isomerase</fullName>
        <shortName evidence="4">PPIase</shortName>
        <ecNumber evidence="4">5.2.1.8</ecNumber>
    </recommendedName>
</protein>
<dbReference type="EMBL" id="RLII01000009">
    <property type="protein sequence ID" value="RXE59064.1"/>
    <property type="molecule type" value="Genomic_DNA"/>
</dbReference>
<keyword evidence="2 4" id="KW-0697">Rotamase</keyword>
<dbReference type="PANTHER" id="PTHR45625">
    <property type="entry name" value="PEPTIDYL-PROLYL CIS-TRANS ISOMERASE-RELATED"/>
    <property type="match status" value="1"/>
</dbReference>
<accession>A0A4Q0I455</accession>
<dbReference type="Pfam" id="PF00160">
    <property type="entry name" value="Pro_isomerase"/>
    <property type="match status" value="1"/>
</dbReference>
<evidence type="ECO:0000256" key="3">
    <source>
        <dbReference type="ARBA" id="ARBA00023235"/>
    </source>
</evidence>
<dbReference type="PROSITE" id="PS00170">
    <property type="entry name" value="CSA_PPIASE_1"/>
    <property type="match status" value="1"/>
</dbReference>
<comment type="caution">
    <text evidence="6">The sequence shown here is derived from an EMBL/GenBank/DDBJ whole genome shotgun (WGS) entry which is preliminary data.</text>
</comment>
<name>A0A4Q0I455_9FIRM</name>
<dbReference type="PROSITE" id="PS51257">
    <property type="entry name" value="PROKAR_LIPOPROTEIN"/>
    <property type="match status" value="1"/>
</dbReference>
<evidence type="ECO:0000259" key="5">
    <source>
        <dbReference type="PROSITE" id="PS50072"/>
    </source>
</evidence>
<dbReference type="GO" id="GO:0003755">
    <property type="term" value="F:peptidyl-prolyl cis-trans isomerase activity"/>
    <property type="evidence" value="ECO:0007669"/>
    <property type="project" value="UniProtKB-UniRule"/>
</dbReference>
<dbReference type="PRINTS" id="PR00153">
    <property type="entry name" value="CSAPPISMRASE"/>
</dbReference>
<evidence type="ECO:0000256" key="1">
    <source>
        <dbReference type="ARBA" id="ARBA00002388"/>
    </source>
</evidence>
<evidence type="ECO:0000313" key="7">
    <source>
        <dbReference type="Proteomes" id="UP000289166"/>
    </source>
</evidence>
<evidence type="ECO:0000313" key="6">
    <source>
        <dbReference type="EMBL" id="RXE59064.1"/>
    </source>
</evidence>
<gene>
    <name evidence="6" type="ORF">EFD62_08860</name>
</gene>
<organism evidence="6 7">
    <name type="scientific">Acetivibrio mesophilus</name>
    <dbReference type="NCBI Taxonomy" id="2487273"/>
    <lineage>
        <taxon>Bacteria</taxon>
        <taxon>Bacillati</taxon>
        <taxon>Bacillota</taxon>
        <taxon>Clostridia</taxon>
        <taxon>Eubacteriales</taxon>
        <taxon>Oscillospiraceae</taxon>
        <taxon>Acetivibrio</taxon>
    </lineage>
</organism>
<sequence length="202" mass="22005">MLGKINTKLLAIILVGLMTAVFAVGCNNSNYSVAHPKVQIEMEDGGKMVLELYPEYAPETVDNFITLAEEGFYDGLTFHRIIKDFMIQGGDPDGDGTGNSGKTIKGEFASNGFDKNKLKHTRGVISMARGFDPNSASCQFFIMHGDASHLDGEYAAFGKLIEGEDILDKIADTPVAPNPSMRDELSLPLEEVKIKTITVLEK</sequence>
<dbReference type="EC" id="5.2.1.8" evidence="4"/>
<comment type="similarity">
    <text evidence="4">Belongs to the cyclophilin-type PPIase family.</text>
</comment>
<feature type="domain" description="PPIase cyclophilin-type" evidence="5">
    <location>
        <begin position="35"/>
        <end position="199"/>
    </location>
</feature>
<dbReference type="InterPro" id="IPR020892">
    <property type="entry name" value="Cyclophilin-type_PPIase_CS"/>
</dbReference>
<evidence type="ECO:0000256" key="4">
    <source>
        <dbReference type="RuleBase" id="RU363019"/>
    </source>
</evidence>
<dbReference type="PANTHER" id="PTHR45625:SF4">
    <property type="entry name" value="PEPTIDYLPROLYL ISOMERASE DOMAIN AND WD REPEAT-CONTAINING PROTEIN 1"/>
    <property type="match status" value="1"/>
</dbReference>
<dbReference type="CDD" id="cd00317">
    <property type="entry name" value="cyclophilin"/>
    <property type="match status" value="1"/>
</dbReference>